<dbReference type="Gene3D" id="3.30.70.100">
    <property type="match status" value="1"/>
</dbReference>
<name>A0A953N8G0_9BURK</name>
<organism evidence="2 3">
    <name type="scientific">Zwartia hollandica</name>
    <dbReference type="NCBI Taxonomy" id="324606"/>
    <lineage>
        <taxon>Bacteria</taxon>
        <taxon>Pseudomonadati</taxon>
        <taxon>Pseudomonadota</taxon>
        <taxon>Betaproteobacteria</taxon>
        <taxon>Burkholderiales</taxon>
        <taxon>Alcaligenaceae</taxon>
        <taxon>Zwartia</taxon>
    </lineage>
</organism>
<dbReference type="GO" id="GO:0046872">
    <property type="term" value="F:metal ion binding"/>
    <property type="evidence" value="ECO:0007669"/>
    <property type="project" value="InterPro"/>
</dbReference>
<dbReference type="EMBL" id="JAHXRI010000001">
    <property type="protein sequence ID" value="MBZ1349094.1"/>
    <property type="molecule type" value="Genomic_DNA"/>
</dbReference>
<keyword evidence="3" id="KW-1185">Reference proteome</keyword>
<dbReference type="SUPFAM" id="SSF55008">
    <property type="entry name" value="HMA, heavy metal-associated domain"/>
    <property type="match status" value="1"/>
</dbReference>
<comment type="caution">
    <text evidence="2">The sequence shown here is derived from an EMBL/GenBank/DDBJ whole genome shotgun (WGS) entry which is preliminary data.</text>
</comment>
<gene>
    <name evidence="2" type="ORF">KZZ10_00400</name>
</gene>
<dbReference type="InterPro" id="IPR036163">
    <property type="entry name" value="HMA_dom_sf"/>
</dbReference>
<dbReference type="RefSeq" id="WP_375372516.1">
    <property type="nucleotide sequence ID" value="NZ_JAHXRI010000001.1"/>
</dbReference>
<evidence type="ECO:0000313" key="2">
    <source>
        <dbReference type="EMBL" id="MBZ1349094.1"/>
    </source>
</evidence>
<protein>
    <submittedName>
        <fullName evidence="2">Heavy-metal-associated domain-containing protein</fullName>
    </submittedName>
</protein>
<dbReference type="AlphaFoldDB" id="A0A953N8G0"/>
<evidence type="ECO:0000313" key="3">
    <source>
        <dbReference type="Proteomes" id="UP000739565"/>
    </source>
</evidence>
<accession>A0A953N8G0</accession>
<feature type="domain" description="HMA" evidence="1">
    <location>
        <begin position="1"/>
        <end position="63"/>
    </location>
</feature>
<dbReference type="CDD" id="cd00371">
    <property type="entry name" value="HMA"/>
    <property type="match status" value="1"/>
</dbReference>
<sequence>MIKLNVPEMSCNHCVKSITAAILGKYDSANVVCDLSHRTVEVKNGPNASELQAILNEAGYSSTLSLVE</sequence>
<dbReference type="PROSITE" id="PS50846">
    <property type="entry name" value="HMA_2"/>
    <property type="match status" value="1"/>
</dbReference>
<dbReference type="Proteomes" id="UP000739565">
    <property type="component" value="Unassembled WGS sequence"/>
</dbReference>
<evidence type="ECO:0000259" key="1">
    <source>
        <dbReference type="PROSITE" id="PS50846"/>
    </source>
</evidence>
<proteinExistence type="predicted"/>
<dbReference type="Pfam" id="PF00403">
    <property type="entry name" value="HMA"/>
    <property type="match status" value="1"/>
</dbReference>
<reference evidence="2" key="1">
    <citation type="submission" date="2021-07" db="EMBL/GenBank/DDBJ databases">
        <title>New genus and species of the family Alcaligenaceae.</title>
        <authorList>
            <person name="Hahn M.W."/>
        </authorList>
    </citation>
    <scope>NUCLEOTIDE SEQUENCE</scope>
    <source>
        <strain evidence="2">LF4-65</strain>
    </source>
</reference>
<dbReference type="InterPro" id="IPR006121">
    <property type="entry name" value="HMA_dom"/>
</dbReference>